<organism evidence="3 4">
    <name type="scientific">Acrocarpospora phusangensis</name>
    <dbReference type="NCBI Taxonomy" id="1070424"/>
    <lineage>
        <taxon>Bacteria</taxon>
        <taxon>Bacillati</taxon>
        <taxon>Actinomycetota</taxon>
        <taxon>Actinomycetes</taxon>
        <taxon>Streptosporangiales</taxon>
        <taxon>Streptosporangiaceae</taxon>
        <taxon>Acrocarpospora</taxon>
    </lineage>
</organism>
<dbReference type="EMBL" id="BOOA01000064">
    <property type="protein sequence ID" value="GIH27811.1"/>
    <property type="molecule type" value="Genomic_DNA"/>
</dbReference>
<dbReference type="GO" id="GO:0016787">
    <property type="term" value="F:hydrolase activity"/>
    <property type="evidence" value="ECO:0007669"/>
    <property type="project" value="UniProtKB-KW"/>
</dbReference>
<feature type="domain" description="Isochorismatase-like" evidence="2">
    <location>
        <begin position="29"/>
        <end position="203"/>
    </location>
</feature>
<evidence type="ECO:0000313" key="3">
    <source>
        <dbReference type="EMBL" id="GIH27811.1"/>
    </source>
</evidence>
<dbReference type="InterPro" id="IPR050272">
    <property type="entry name" value="Isochorismatase-like_hydrls"/>
</dbReference>
<evidence type="ECO:0000313" key="4">
    <source>
        <dbReference type="Proteomes" id="UP000640052"/>
    </source>
</evidence>
<dbReference type="InterPro" id="IPR000868">
    <property type="entry name" value="Isochorismatase-like_dom"/>
</dbReference>
<dbReference type="InterPro" id="IPR036380">
    <property type="entry name" value="Isochorismatase-like_sf"/>
</dbReference>
<accession>A0A919UMW7</accession>
<keyword evidence="4" id="KW-1185">Reference proteome</keyword>
<evidence type="ECO:0000256" key="1">
    <source>
        <dbReference type="ARBA" id="ARBA00022801"/>
    </source>
</evidence>
<dbReference type="AlphaFoldDB" id="A0A919UMW7"/>
<dbReference type="RefSeq" id="WP_239162099.1">
    <property type="nucleotide sequence ID" value="NZ_BOOA01000064.1"/>
</dbReference>
<dbReference type="Proteomes" id="UP000640052">
    <property type="component" value="Unassembled WGS sequence"/>
</dbReference>
<proteinExistence type="predicted"/>
<gene>
    <name evidence="3" type="ORF">Aph01nite_61210</name>
</gene>
<protein>
    <submittedName>
        <fullName evidence="3">N-carbamoylsarcosine amidase</fullName>
    </submittedName>
</protein>
<dbReference type="Gene3D" id="3.40.50.850">
    <property type="entry name" value="Isochorismatase-like"/>
    <property type="match status" value="1"/>
</dbReference>
<reference evidence="3" key="1">
    <citation type="submission" date="2021-01" db="EMBL/GenBank/DDBJ databases">
        <title>Whole genome shotgun sequence of Acrocarpospora phusangensis NBRC 108782.</title>
        <authorList>
            <person name="Komaki H."/>
            <person name="Tamura T."/>
        </authorList>
    </citation>
    <scope>NUCLEOTIDE SEQUENCE</scope>
    <source>
        <strain evidence="3">NBRC 108782</strain>
    </source>
</reference>
<keyword evidence="1" id="KW-0378">Hydrolase</keyword>
<sequence>MNSGMDSGIEDDYAAAGFGQSLDWGARPAVLVIDMVRAYFQPGAELYMGSRDCLDAAARVVSAARAAGVPVVHTRVAYGPGGVDGGLFFRKVGALRHFVTGSGSDLGDIMPEVAPRLDELVITKQYASAFFGTSLSATLASQGIDTLVLCGVSTSGCVRATAVDAISHGYVPIVVRQAVGDRDPGPHEASLFDLAAKYAEVWDEAAVTKRLTP</sequence>
<name>A0A919UMW7_9ACTN</name>
<dbReference type="PANTHER" id="PTHR43540">
    <property type="entry name" value="PEROXYUREIDOACRYLATE/UREIDOACRYLATE AMIDOHYDROLASE-RELATED"/>
    <property type="match status" value="1"/>
</dbReference>
<comment type="caution">
    <text evidence="3">The sequence shown here is derived from an EMBL/GenBank/DDBJ whole genome shotgun (WGS) entry which is preliminary data.</text>
</comment>
<evidence type="ECO:0000259" key="2">
    <source>
        <dbReference type="Pfam" id="PF00857"/>
    </source>
</evidence>
<dbReference type="PANTHER" id="PTHR43540:SF1">
    <property type="entry name" value="ISOCHORISMATASE HYDROLASE"/>
    <property type="match status" value="1"/>
</dbReference>
<dbReference type="Pfam" id="PF00857">
    <property type="entry name" value="Isochorismatase"/>
    <property type="match status" value="1"/>
</dbReference>
<dbReference type="SUPFAM" id="SSF52499">
    <property type="entry name" value="Isochorismatase-like hydrolases"/>
    <property type="match status" value="1"/>
</dbReference>